<dbReference type="PANTHER" id="PTHR21559:SF21">
    <property type="entry name" value="DYSTROGLYCAN 1"/>
    <property type="match status" value="1"/>
</dbReference>
<dbReference type="Pfam" id="PF05345">
    <property type="entry name" value="He_PIG"/>
    <property type="match status" value="5"/>
</dbReference>
<feature type="domain" description="Dystroglycan-type cadherin-like" evidence="2">
    <location>
        <begin position="731"/>
        <end position="830"/>
    </location>
</feature>
<dbReference type="SUPFAM" id="SSF49313">
    <property type="entry name" value="Cadherin-like"/>
    <property type="match status" value="7"/>
</dbReference>
<reference evidence="3" key="1">
    <citation type="journal article" date="2019" name="MBio">
        <title>Virus Genomes from Deep Sea Sediments Expand the Ocean Megavirome and Support Independent Origins of Viral Gigantism.</title>
        <authorList>
            <person name="Backstrom D."/>
            <person name="Yutin N."/>
            <person name="Jorgensen S.L."/>
            <person name="Dharamshi J."/>
            <person name="Homa F."/>
            <person name="Zaremba-Niedwiedzka K."/>
            <person name="Spang A."/>
            <person name="Wolf Y.I."/>
            <person name="Koonin E.V."/>
            <person name="Ettema T.J."/>
        </authorList>
    </citation>
    <scope>NUCLEOTIDE SEQUENCE</scope>
</reference>
<dbReference type="GO" id="GO:0043236">
    <property type="term" value="F:laminin binding"/>
    <property type="evidence" value="ECO:0007669"/>
    <property type="project" value="TreeGrafter"/>
</dbReference>
<dbReference type="InterPro" id="IPR013211">
    <property type="entry name" value="LVIVD"/>
</dbReference>
<evidence type="ECO:0000256" key="1">
    <source>
        <dbReference type="SAM" id="Phobius"/>
    </source>
</evidence>
<evidence type="ECO:0000259" key="2">
    <source>
        <dbReference type="SMART" id="SM00736"/>
    </source>
</evidence>
<gene>
    <name evidence="3" type="ORF">LCPAC404_03140</name>
</gene>
<dbReference type="SMART" id="SM00736">
    <property type="entry name" value="CADG"/>
    <property type="match status" value="5"/>
</dbReference>
<evidence type="ECO:0000313" key="3">
    <source>
        <dbReference type="EMBL" id="QBK93610.1"/>
    </source>
</evidence>
<protein>
    <submittedName>
        <fullName evidence="3">Putative Ig domain protein</fullName>
    </submittedName>
</protein>
<organism evidence="3">
    <name type="scientific">Pithovirus LCPAC404</name>
    <dbReference type="NCBI Taxonomy" id="2506597"/>
    <lineage>
        <taxon>Viruses</taxon>
        <taxon>Pithoviruses</taxon>
    </lineage>
</organism>
<dbReference type="SUPFAM" id="SSF75011">
    <property type="entry name" value="3-carboxy-cis,cis-mucoante lactonizing enzyme"/>
    <property type="match status" value="1"/>
</dbReference>
<keyword evidence="1" id="KW-0472">Membrane</keyword>
<feature type="transmembrane region" description="Helical" evidence="1">
    <location>
        <begin position="931"/>
        <end position="950"/>
    </location>
</feature>
<dbReference type="InterPro" id="IPR013783">
    <property type="entry name" value="Ig-like_fold"/>
</dbReference>
<sequence length="1090" mass="117292">MALTSLVLIFVLVVHSSSSKVLSEQVSDHEERVSESESSRPKLLQAPVVQNPIPDQEIIVGELLTISLRNVFADADGDFLTLSAKLSTGNLLPSWMSLSLPSFLGSYDTPDKAYGISVNGTAAFVADWSGGLQIIDVSDPSNSIFLGSYPSSASQSVVIRDDVAFMADLYDRFQIVNISDINNPTFLGSYFTGNAHDLSVRDTTAFVAIGSGLHIIDISDLSNPTPLVFYETPGQAYGVTISNTTVFVADYHEGLHIIDISDLNNPTFLGSYNTSGIASNVIVSGDIAFVADGADGLQIINVSDLNNPTFLGSYNTSGIAWDVDVRDTTAFVADQTGGLQIIDVRDPSNPTFLDSYDTPGSARAVTVSGTIAFVADWTSGLQIIDIGDWSLSGIPTFPSDVGSYTITLTASDGISSIEESFTLTVTNKAPTVAIAIPNQSTTGGEAFIFQFNSSTFDDADGHVLSYTATLANNGTLPSWLSFNAAIRTFSGISKPGDQGTSSVKVTADDGFGGTVEDIFTLTVTNENPTLDNLITEQSTAIGETFIFQFNLITFSDADGHVLSYTAILVDNIALPSWLSFAASVRTFSGIPVSGDQGISFVEVTADDGFGGVVTDTFSLVVTNRFPSLDNLIPNQTSVVAQSYLYQFPDNTFSDDDLDILTYVATLENGDALPTWLTFNDGTRTFSGIPNPADQNILSITVTASDSNGGFVSDTFGLAVDSSSIGGNIAPALTFPIQDQQASVRQFFSFTFDSQTFVDGNGAPLNYNATRDNGDKLPEWLFFDDTDRTFRGTPMQKELGEIAILVTATDPQGLSAIDVFMIIVVDVANYASVVINPISRQTANVGKDFSFTIPDTTFNDPNGDTLSYSTSSLPKWLNFDPETRTFSGTPGKSDTNTYGDKDHLIEIMASDGQLTTTTTFTVSVTGASHAELMFKIMVFLASVLGAALGAYKNRGFFINHCKKKRYIKPKETASVGAMFVRQLSVSSEEIKKVIATIKDTGCVTTIYLYMGKTKRKLLPGEESLPPWMKYDLNKNALIGTPSQNERYSELTIQVLGNGGVIKEQFDLTVKRNHLEMHKINIYDEGASQYYT</sequence>
<feature type="domain" description="Dystroglycan-type cadherin-like" evidence="2">
    <location>
        <begin position="529"/>
        <end position="628"/>
    </location>
</feature>
<dbReference type="GO" id="GO:0016011">
    <property type="term" value="C:dystroglycan complex"/>
    <property type="evidence" value="ECO:0007669"/>
    <property type="project" value="TreeGrafter"/>
</dbReference>
<dbReference type="GO" id="GO:0005509">
    <property type="term" value="F:calcium ion binding"/>
    <property type="evidence" value="ECO:0007669"/>
    <property type="project" value="InterPro"/>
</dbReference>
<dbReference type="Gene3D" id="2.60.40.10">
    <property type="entry name" value="Immunoglobulins"/>
    <property type="match status" value="7"/>
</dbReference>
<dbReference type="PANTHER" id="PTHR21559">
    <property type="entry name" value="DYSTROGLYCAN-RELATED"/>
    <property type="match status" value="1"/>
</dbReference>
<proteinExistence type="predicted"/>
<dbReference type="Pfam" id="PF08309">
    <property type="entry name" value="LVIVD"/>
    <property type="match status" value="7"/>
</dbReference>
<dbReference type="InterPro" id="IPR006644">
    <property type="entry name" value="Cadg"/>
</dbReference>
<keyword evidence="1" id="KW-1133">Transmembrane helix</keyword>
<dbReference type="EMBL" id="MK500599">
    <property type="protein sequence ID" value="QBK93610.1"/>
    <property type="molecule type" value="Genomic_DNA"/>
</dbReference>
<dbReference type="InterPro" id="IPR015919">
    <property type="entry name" value="Cadherin-like_sf"/>
</dbReference>
<feature type="domain" description="Dystroglycan-type cadherin-like" evidence="2">
    <location>
        <begin position="633"/>
        <end position="730"/>
    </location>
</feature>
<feature type="domain" description="Dystroglycan-type cadherin-like" evidence="2">
    <location>
        <begin position="431"/>
        <end position="528"/>
    </location>
</feature>
<keyword evidence="1" id="KW-0812">Transmembrane</keyword>
<name>A0A481ZEV8_9VIRU</name>
<accession>A0A481ZEV8</accession>
<feature type="domain" description="Dystroglycan-type cadherin-like" evidence="2">
    <location>
        <begin position="832"/>
        <end position="930"/>
    </location>
</feature>